<dbReference type="PROSITE" id="PS50885">
    <property type="entry name" value="HAMP"/>
    <property type="match status" value="1"/>
</dbReference>
<dbReference type="CDD" id="cd06225">
    <property type="entry name" value="HAMP"/>
    <property type="match status" value="1"/>
</dbReference>
<evidence type="ECO:0000313" key="6">
    <source>
        <dbReference type="EMBL" id="TGD36314.1"/>
    </source>
</evidence>
<organism evidence="6 7">
    <name type="scientific">Brevibacterium aurantiacum</name>
    <dbReference type="NCBI Taxonomy" id="273384"/>
    <lineage>
        <taxon>Bacteria</taxon>
        <taxon>Bacillati</taxon>
        <taxon>Actinomycetota</taxon>
        <taxon>Actinomycetes</taxon>
        <taxon>Micrococcales</taxon>
        <taxon>Brevibacteriaceae</taxon>
        <taxon>Brevibacterium</taxon>
    </lineage>
</organism>
<feature type="transmembrane region" description="Helical" evidence="3">
    <location>
        <begin position="371"/>
        <end position="395"/>
    </location>
</feature>
<keyword evidence="1 3" id="KW-0812">Transmembrane</keyword>
<protein>
    <submittedName>
        <fullName evidence="6">Adenylate/guanylate cyclase domain-containing protein</fullName>
    </submittedName>
</protein>
<dbReference type="GO" id="GO:0016020">
    <property type="term" value="C:membrane"/>
    <property type="evidence" value="ECO:0007669"/>
    <property type="project" value="InterPro"/>
</dbReference>
<dbReference type="GO" id="GO:0004016">
    <property type="term" value="F:adenylate cyclase activity"/>
    <property type="evidence" value="ECO:0007669"/>
    <property type="project" value="UniProtKB-ARBA"/>
</dbReference>
<dbReference type="Gene3D" id="3.30.70.1230">
    <property type="entry name" value="Nucleotide cyclase"/>
    <property type="match status" value="1"/>
</dbReference>
<proteinExistence type="predicted"/>
<feature type="domain" description="HAMP" evidence="5">
    <location>
        <begin position="396"/>
        <end position="448"/>
    </location>
</feature>
<dbReference type="PROSITE" id="PS50125">
    <property type="entry name" value="GUANYLATE_CYCLASE_2"/>
    <property type="match status" value="1"/>
</dbReference>
<evidence type="ECO:0000259" key="4">
    <source>
        <dbReference type="PROSITE" id="PS50125"/>
    </source>
</evidence>
<dbReference type="InterPro" id="IPR029787">
    <property type="entry name" value="Nucleotide_cyclase"/>
</dbReference>
<dbReference type="Proteomes" id="UP000297736">
    <property type="component" value="Unassembled WGS sequence"/>
</dbReference>
<name>A0A4Z0KGK4_BREAU</name>
<dbReference type="AlphaFoldDB" id="A0A4Z0KGK4"/>
<dbReference type="GO" id="GO:0035556">
    <property type="term" value="P:intracellular signal transduction"/>
    <property type="evidence" value="ECO:0007669"/>
    <property type="project" value="InterPro"/>
</dbReference>
<dbReference type="SUPFAM" id="SSF158472">
    <property type="entry name" value="HAMP domain-like"/>
    <property type="match status" value="1"/>
</dbReference>
<evidence type="ECO:0000256" key="2">
    <source>
        <dbReference type="ARBA" id="ARBA00022989"/>
    </source>
</evidence>
<dbReference type="EMBL" id="RHFF01000045">
    <property type="protein sequence ID" value="TGD36314.1"/>
    <property type="molecule type" value="Genomic_DNA"/>
</dbReference>
<dbReference type="PANTHER" id="PTHR45655">
    <property type="entry name" value="GUANYLATE CYCLASE SOLUBLE SUBUNIT BETA-2"/>
    <property type="match status" value="1"/>
</dbReference>
<dbReference type="Pfam" id="PF00211">
    <property type="entry name" value="Guanylate_cyc"/>
    <property type="match status" value="1"/>
</dbReference>
<dbReference type="SMART" id="SM00044">
    <property type="entry name" value="CYCc"/>
    <property type="match status" value="1"/>
</dbReference>
<dbReference type="CDD" id="cd07302">
    <property type="entry name" value="CHD"/>
    <property type="match status" value="1"/>
</dbReference>
<dbReference type="PANTHER" id="PTHR45655:SF13">
    <property type="entry name" value="SOLUBLE GUANYLATE CYCLASE GCY-32-RELATED"/>
    <property type="match status" value="1"/>
</dbReference>
<dbReference type="InterPro" id="IPR001054">
    <property type="entry name" value="A/G_cyclase"/>
</dbReference>
<evidence type="ECO:0000256" key="1">
    <source>
        <dbReference type="ARBA" id="ARBA00022692"/>
    </source>
</evidence>
<evidence type="ECO:0000313" key="7">
    <source>
        <dbReference type="Proteomes" id="UP000297736"/>
    </source>
</evidence>
<dbReference type="InterPro" id="IPR003660">
    <property type="entry name" value="HAMP_dom"/>
</dbReference>
<keyword evidence="3" id="KW-0472">Membrane</keyword>
<evidence type="ECO:0000259" key="5">
    <source>
        <dbReference type="PROSITE" id="PS50885"/>
    </source>
</evidence>
<evidence type="ECO:0000256" key="3">
    <source>
        <dbReference type="SAM" id="Phobius"/>
    </source>
</evidence>
<gene>
    <name evidence="6" type="ORF">EB834_20210</name>
</gene>
<dbReference type="Gene3D" id="6.10.340.10">
    <property type="match status" value="1"/>
</dbReference>
<feature type="domain" description="Guanylate cyclase" evidence="4">
    <location>
        <begin position="488"/>
        <end position="615"/>
    </location>
</feature>
<comment type="caution">
    <text evidence="6">The sequence shown here is derived from an EMBL/GenBank/DDBJ whole genome shotgun (WGS) entry which is preliminary data.</text>
</comment>
<accession>A0A4Z0KGK4</accession>
<reference evidence="6 7" key="1">
    <citation type="submission" date="2018-10" db="EMBL/GenBank/DDBJ databases">
        <title>Brevibacterium genomes from Austrain hard cheese rinds.</title>
        <authorList>
            <person name="Anast J.M."/>
            <person name="Dzieciol M."/>
            <person name="Schultz D.L."/>
            <person name="Mann E."/>
            <person name="Wagner M."/>
            <person name="Schmitz-Esser S."/>
        </authorList>
    </citation>
    <scope>NUCLEOTIDE SEQUENCE [LARGE SCALE GENOMIC DNA]</scope>
    <source>
        <strain evidence="6 7">L261</strain>
    </source>
</reference>
<dbReference type="SMART" id="SM00304">
    <property type="entry name" value="HAMP"/>
    <property type="match status" value="1"/>
</dbReference>
<dbReference type="GO" id="GO:0009190">
    <property type="term" value="P:cyclic nucleotide biosynthetic process"/>
    <property type="evidence" value="ECO:0007669"/>
    <property type="project" value="InterPro"/>
</dbReference>
<sequence length="664" mass="71834">MAWCLSFQACLSTSQIRCHLTLHQSRGNGRAVQFESASTDTVEASKAFNAAFDELDQVPISSEERQDLLSYYEDVFLPELQTRTGGTYDAKSLMPNSAAGQRLQTLYSTQGTPEKSGQIADPGDGSDWSALNARYQPHYQAMMEKMGYDDIFLVNMDGQVVYTANKGIDLGLNLYDAPTDQTELSMAVREALATNSVDAMVATSVEAWIPSLNEPAGWLVSPVGRAGDLSGVLVAHASIQATSDTMTGDENWVEQGLGETGEVYLSQGGLMISNSRTLIENPEDYAKKAAANGTPQSVVDQAVQAGSSVLLQPVEGEAIDLAERGETGITTGRNYLGEDVLIAYGPMDIEGSQIGVIATMEESEAFAPVNAFARAVLISTALMILFFAIFSIALARVFTRPIDRLLDAVRRTGAGERDVKVDTGSKDEFAELGVAFNDMSNSMQAKADLLEAERAESERVLLSLMPATVADRYRQGDETIASDHGDVTVIYADLVGFDDYADGMQSEEALAQLNEILAGLDEIASRLGVDRVRTTKRGYLASCGLNVPRVDSARRVVEFAIEADSFVRRLARQYETSLSLRAGIDSGSVTSGIVGRKSVVYDMWGDAVDLAYRLQGADSSPGMFISDRVLDRIGEMFEVEEAEPGNALPGDRKVWRLVTESQDD</sequence>
<dbReference type="SUPFAM" id="SSF55073">
    <property type="entry name" value="Nucleotide cyclase"/>
    <property type="match status" value="1"/>
</dbReference>
<keyword evidence="2 3" id="KW-1133">Transmembrane helix</keyword>
<dbReference type="Pfam" id="PF00672">
    <property type="entry name" value="HAMP"/>
    <property type="match status" value="1"/>
</dbReference>